<dbReference type="SUPFAM" id="SSF49482">
    <property type="entry name" value="Aromatic compound dioxygenase"/>
    <property type="match status" value="1"/>
</dbReference>
<protein>
    <recommendedName>
        <fullName evidence="4">Intradiol ring-cleavage dioxygenases domain-containing protein</fullName>
    </recommendedName>
</protein>
<dbReference type="Pfam" id="PF00775">
    <property type="entry name" value="Dioxygenase_C"/>
    <property type="match status" value="1"/>
</dbReference>
<dbReference type="Proteomes" id="UP001501302">
    <property type="component" value="Unassembled WGS sequence"/>
</dbReference>
<proteinExistence type="inferred from homology"/>
<comment type="similarity">
    <text evidence="1">Belongs to the intradiol ring-cleavage dioxygenase family.</text>
</comment>
<reference evidence="6" key="1">
    <citation type="journal article" date="2019" name="Int. J. Syst. Evol. Microbiol.">
        <title>The Global Catalogue of Microorganisms (GCM) 10K type strain sequencing project: providing services to taxonomists for standard genome sequencing and annotation.</title>
        <authorList>
            <consortium name="The Broad Institute Genomics Platform"/>
            <consortium name="The Broad Institute Genome Sequencing Center for Infectious Disease"/>
            <person name="Wu L."/>
            <person name="Ma J."/>
        </authorList>
    </citation>
    <scope>NUCLEOTIDE SEQUENCE [LARGE SCALE GENOMIC DNA]</scope>
    <source>
        <strain evidence="6">JCM 18285</strain>
    </source>
</reference>
<organism evidence="5 6">
    <name type="scientific">Algibacter agarivorans</name>
    <dbReference type="NCBI Taxonomy" id="1109741"/>
    <lineage>
        <taxon>Bacteria</taxon>
        <taxon>Pseudomonadati</taxon>
        <taxon>Bacteroidota</taxon>
        <taxon>Flavobacteriia</taxon>
        <taxon>Flavobacteriales</taxon>
        <taxon>Flavobacteriaceae</taxon>
        <taxon>Algibacter</taxon>
    </lineage>
</organism>
<dbReference type="Gene3D" id="2.60.130.10">
    <property type="entry name" value="Aromatic compound dioxygenase"/>
    <property type="match status" value="1"/>
</dbReference>
<dbReference type="PANTHER" id="PTHR33711">
    <property type="entry name" value="DIOXYGENASE, PUTATIVE (AFU_ORTHOLOGUE AFUA_2G02910)-RELATED"/>
    <property type="match status" value="1"/>
</dbReference>
<gene>
    <name evidence="5" type="ORF">GCM10023314_06640</name>
</gene>
<dbReference type="InterPro" id="IPR050770">
    <property type="entry name" value="Intradiol_RC_Dioxygenase"/>
</dbReference>
<dbReference type="InterPro" id="IPR015889">
    <property type="entry name" value="Intradiol_dOase_core"/>
</dbReference>
<comment type="caution">
    <text evidence="5">The sequence shown here is derived from an EMBL/GenBank/DDBJ whole genome shotgun (WGS) entry which is preliminary data.</text>
</comment>
<evidence type="ECO:0000259" key="4">
    <source>
        <dbReference type="Pfam" id="PF00775"/>
    </source>
</evidence>
<dbReference type="PANTHER" id="PTHR33711:SF10">
    <property type="entry name" value="INTRADIOL RING-CLEAVAGE DIOXYGENASES DOMAIN-CONTAINING PROTEIN"/>
    <property type="match status" value="1"/>
</dbReference>
<evidence type="ECO:0000256" key="2">
    <source>
        <dbReference type="ARBA" id="ARBA00022964"/>
    </source>
</evidence>
<dbReference type="EMBL" id="BAABJJ010000010">
    <property type="protein sequence ID" value="GAA4936975.1"/>
    <property type="molecule type" value="Genomic_DNA"/>
</dbReference>
<dbReference type="InterPro" id="IPR000627">
    <property type="entry name" value="Intradiol_dOase_C"/>
</dbReference>
<evidence type="ECO:0000256" key="3">
    <source>
        <dbReference type="ARBA" id="ARBA00023002"/>
    </source>
</evidence>
<evidence type="ECO:0000313" key="5">
    <source>
        <dbReference type="EMBL" id="GAA4936975.1"/>
    </source>
</evidence>
<keyword evidence="6" id="KW-1185">Reference proteome</keyword>
<accession>A0ABP9GIQ5</accession>
<keyword evidence="2" id="KW-0223">Dioxygenase</keyword>
<keyword evidence="3" id="KW-0560">Oxidoreductase</keyword>
<sequence length="189" mass="21589">MLNAQEVGAVLKEVPSDYIGRNPIYDYSENRLNNTDTIPDFETQSAKLKITGTIFLNDGVTPAKDVILFIYQSDDNGDYEMKISNQKRYVHNRGWIKTDADGKYTFYTFVPGKYYGKGEFKTIHPVIKEPGKPEYKMYSFLFDDDPSLTKSCRKKLEKKGIDNILKLDKKEGMFVATRDIVLGQKDGGL</sequence>
<evidence type="ECO:0000256" key="1">
    <source>
        <dbReference type="ARBA" id="ARBA00007825"/>
    </source>
</evidence>
<name>A0ABP9GIQ5_9FLAO</name>
<feature type="domain" description="Intradiol ring-cleavage dioxygenases" evidence="4">
    <location>
        <begin position="38"/>
        <end position="115"/>
    </location>
</feature>
<evidence type="ECO:0000313" key="6">
    <source>
        <dbReference type="Proteomes" id="UP001501302"/>
    </source>
</evidence>